<feature type="coiled-coil region" evidence="1">
    <location>
        <begin position="64"/>
        <end position="162"/>
    </location>
</feature>
<protein>
    <submittedName>
        <fullName evidence="3">DNA repair ATPase RecN</fullName>
    </submittedName>
</protein>
<dbReference type="InterPro" id="IPR025827">
    <property type="entry name" value="Zn_ribbon_recom_dom"/>
</dbReference>
<name>A0ABV2JIX7_9STRE</name>
<keyword evidence="1" id="KW-0175">Coiled coil</keyword>
<evidence type="ECO:0000313" key="4">
    <source>
        <dbReference type="Proteomes" id="UP001549055"/>
    </source>
</evidence>
<organism evidence="3 4">
    <name type="scientific">Streptococcus gallinaceus</name>
    <dbReference type="NCBI Taxonomy" id="165758"/>
    <lineage>
        <taxon>Bacteria</taxon>
        <taxon>Bacillati</taxon>
        <taxon>Bacillota</taxon>
        <taxon>Bacilli</taxon>
        <taxon>Lactobacillales</taxon>
        <taxon>Streptococcaceae</taxon>
        <taxon>Streptococcus</taxon>
    </lineage>
</organism>
<sequence length="178" mass="20645">MFYSSHVLAQKVYCAECGDLYRRIHWYTRGKKSIVWRCISRLENAGVVCHNHTIYEEDLKQACIDAINQLSENKQDVIEQLSENLTKAITLTDALSPDAIQMRLDELQQRLIQSAQNKENYDALADEIYRLKEQKQAAQTSLAKQKETKKKIQTAIRFLQKQQPKITDFDEALVGRLI</sequence>
<dbReference type="EMBL" id="JBEPMK010000002">
    <property type="protein sequence ID" value="MET3643871.1"/>
    <property type="molecule type" value="Genomic_DNA"/>
</dbReference>
<reference evidence="3 4" key="1">
    <citation type="submission" date="2024-06" db="EMBL/GenBank/DDBJ databases">
        <title>Genomic Encyclopedia of Type Strains, Phase IV (KMG-IV): sequencing the most valuable type-strain genomes for metagenomic binning, comparative biology and taxonomic classification.</title>
        <authorList>
            <person name="Goeker M."/>
        </authorList>
    </citation>
    <scope>NUCLEOTIDE SEQUENCE [LARGE SCALE GENOMIC DNA]</scope>
    <source>
        <strain evidence="3 4">DSM 15349</strain>
    </source>
</reference>
<comment type="caution">
    <text evidence="3">The sequence shown here is derived from an EMBL/GenBank/DDBJ whole genome shotgun (WGS) entry which is preliminary data.</text>
</comment>
<keyword evidence="4" id="KW-1185">Reference proteome</keyword>
<feature type="domain" description="Recombinase zinc beta ribbon" evidence="2">
    <location>
        <begin position="8"/>
        <end position="68"/>
    </location>
</feature>
<evidence type="ECO:0000313" key="3">
    <source>
        <dbReference type="EMBL" id="MET3643871.1"/>
    </source>
</evidence>
<gene>
    <name evidence="3" type="ORF">ABID27_000493</name>
</gene>
<dbReference type="RefSeq" id="WP_354280016.1">
    <property type="nucleotide sequence ID" value="NZ_JBEPMK010000002.1"/>
</dbReference>
<accession>A0ABV2JIX7</accession>
<evidence type="ECO:0000259" key="2">
    <source>
        <dbReference type="Pfam" id="PF13408"/>
    </source>
</evidence>
<proteinExistence type="predicted"/>
<dbReference type="Proteomes" id="UP001549055">
    <property type="component" value="Unassembled WGS sequence"/>
</dbReference>
<dbReference type="Pfam" id="PF13408">
    <property type="entry name" value="Zn_ribbon_recom"/>
    <property type="match status" value="1"/>
</dbReference>
<evidence type="ECO:0000256" key="1">
    <source>
        <dbReference type="SAM" id="Coils"/>
    </source>
</evidence>